<dbReference type="InterPro" id="IPR038765">
    <property type="entry name" value="Papain-like_cys_pep_sf"/>
</dbReference>
<keyword evidence="3" id="KW-1185">Reference proteome</keyword>
<dbReference type="Proteomes" id="UP000789396">
    <property type="component" value="Unassembled WGS sequence"/>
</dbReference>
<dbReference type="InterPro" id="IPR004134">
    <property type="entry name" value="Peptidase_C1B"/>
</dbReference>
<dbReference type="SUPFAM" id="SSF54001">
    <property type="entry name" value="Cysteine proteinases"/>
    <property type="match status" value="1"/>
</dbReference>
<protein>
    <submittedName>
        <fullName evidence="2">7132_t:CDS:1</fullName>
    </submittedName>
</protein>
<dbReference type="Pfam" id="PF03051">
    <property type="entry name" value="Peptidase_C1_2"/>
    <property type="match status" value="1"/>
</dbReference>
<sequence>MADGWFDDWVYQIVLEKKDAPNELVEVLNQKPRILPAWDPMDNPVIEEDNPVIEEDSNHHPDDHLDDYESC</sequence>
<name>A0A9N9C5R5_9GLOM</name>
<dbReference type="OrthoDB" id="2666448at2759"/>
<evidence type="ECO:0000313" key="3">
    <source>
        <dbReference type="Proteomes" id="UP000789396"/>
    </source>
</evidence>
<dbReference type="AlphaFoldDB" id="A0A9N9C5R5"/>
<feature type="region of interest" description="Disordered" evidence="1">
    <location>
        <begin position="52"/>
        <end position="71"/>
    </location>
</feature>
<reference evidence="2" key="1">
    <citation type="submission" date="2021-06" db="EMBL/GenBank/DDBJ databases">
        <authorList>
            <person name="Kallberg Y."/>
            <person name="Tangrot J."/>
            <person name="Rosling A."/>
        </authorList>
    </citation>
    <scope>NUCLEOTIDE SEQUENCE</scope>
    <source>
        <strain evidence="2">IN212</strain>
    </source>
</reference>
<dbReference type="EMBL" id="CAJVPZ010007647">
    <property type="protein sequence ID" value="CAG8588980.1"/>
    <property type="molecule type" value="Genomic_DNA"/>
</dbReference>
<proteinExistence type="predicted"/>
<organism evidence="2 3">
    <name type="scientific">Racocetra fulgida</name>
    <dbReference type="NCBI Taxonomy" id="60492"/>
    <lineage>
        <taxon>Eukaryota</taxon>
        <taxon>Fungi</taxon>
        <taxon>Fungi incertae sedis</taxon>
        <taxon>Mucoromycota</taxon>
        <taxon>Glomeromycotina</taxon>
        <taxon>Glomeromycetes</taxon>
        <taxon>Diversisporales</taxon>
        <taxon>Gigasporaceae</taxon>
        <taxon>Racocetra</taxon>
    </lineage>
</organism>
<dbReference type="GO" id="GO:0070005">
    <property type="term" value="F:cysteine-type aminopeptidase activity"/>
    <property type="evidence" value="ECO:0007669"/>
    <property type="project" value="InterPro"/>
</dbReference>
<accession>A0A9N9C5R5</accession>
<evidence type="ECO:0000256" key="1">
    <source>
        <dbReference type="SAM" id="MobiDB-lite"/>
    </source>
</evidence>
<dbReference type="Gene3D" id="3.90.70.10">
    <property type="entry name" value="Cysteine proteinases"/>
    <property type="match status" value="1"/>
</dbReference>
<comment type="caution">
    <text evidence="2">The sequence shown here is derived from an EMBL/GenBank/DDBJ whole genome shotgun (WGS) entry which is preliminary data.</text>
</comment>
<dbReference type="GO" id="GO:0006508">
    <property type="term" value="P:proteolysis"/>
    <property type="evidence" value="ECO:0007669"/>
    <property type="project" value="InterPro"/>
</dbReference>
<evidence type="ECO:0000313" key="2">
    <source>
        <dbReference type="EMBL" id="CAG8588980.1"/>
    </source>
</evidence>
<gene>
    <name evidence="2" type="ORF">RFULGI_LOCUS6154</name>
</gene>